<geneLocation type="plasmid" evidence="2 3">
    <name>pBN2</name>
</geneLocation>
<evidence type="ECO:0000313" key="2">
    <source>
        <dbReference type="EMBL" id="ASW03768.1"/>
    </source>
</evidence>
<name>A0A248VXP8_9BURK</name>
<dbReference type="InterPro" id="IPR036390">
    <property type="entry name" value="WH_DNA-bd_sf"/>
</dbReference>
<proteinExistence type="predicted"/>
<gene>
    <name evidence="2" type="ORF">CJU94_36890</name>
</gene>
<dbReference type="Proteomes" id="UP000215158">
    <property type="component" value="Plasmid pBN2"/>
</dbReference>
<keyword evidence="3" id="KW-1185">Reference proteome</keyword>
<dbReference type="RefSeq" id="WP_095423538.1">
    <property type="nucleotide sequence ID" value="NZ_CP022992.1"/>
</dbReference>
<organism evidence="2 3">
    <name type="scientific">Paraburkholderia aromaticivorans</name>
    <dbReference type="NCBI Taxonomy" id="2026199"/>
    <lineage>
        <taxon>Bacteria</taxon>
        <taxon>Pseudomonadati</taxon>
        <taxon>Pseudomonadota</taxon>
        <taxon>Betaproteobacteria</taxon>
        <taxon>Burkholderiales</taxon>
        <taxon>Burkholderiaceae</taxon>
        <taxon>Paraburkholderia</taxon>
    </lineage>
</organism>
<sequence length="536" mass="61512">MPKKPHQQNLTPEQQGPGLELKWLEQENAPDSDSYEVLARDGEPGTPQTPLFSADELFLPERPGTYRKPVAAIHAIPVQRDKNLKLSARKLMDALALAVQLDLRARGREAAQTLIRKIREDRAAPLFEIRTHRLAELAGLSTTNKDRIYDTLAELLNFQFIWNVLGEDGKVQYESIAAFIIRRDKGVGNQAGITRFAFEPEVLLWFLEPTMWANLNWSVMASFGRDAGSGEAAFGLYQNAWRYIGTNAKVTPILDLATWIDLILGPSRFVIIGEKKEKQAREYGEFKRTYLNPAIAMLNAHPALTHTIAVEEFKSGRKVTKLRFKFTEKRQQAFELPLGWPDDTIQKLKDLGFTEKDMSTLAQLYTHPQVKEAMSRMAVSETRLKARGEVIQSREAFFRAILRNVSNEQTQTEEADQKALEEARRLQQQTELQRRQEALEAKFKAHQRSLVARGLQSLPEDERNRLIQAHLKANPADRALYKEGETRAAWLILFQQWLINARQDLFQQWLPELHDRDFQTWLVWQFTARTDDEAGA</sequence>
<dbReference type="EMBL" id="CP022992">
    <property type="protein sequence ID" value="ASW03768.1"/>
    <property type="molecule type" value="Genomic_DNA"/>
</dbReference>
<dbReference type="Gene3D" id="1.10.10.10">
    <property type="entry name" value="Winged helix-like DNA-binding domain superfamily/Winged helix DNA-binding domain"/>
    <property type="match status" value="1"/>
</dbReference>
<reference evidence="2 3" key="1">
    <citation type="submission" date="2017-08" db="EMBL/GenBank/DDBJ databases">
        <title>Identification and genetic characteristics of simultaneous BTEX- and naphthalene-degrading Paraburkholderia sp. BN5 isolated from petroleum-contaminated soil.</title>
        <authorList>
            <person name="Lee Y."/>
            <person name="Jeon C.O."/>
        </authorList>
    </citation>
    <scope>NUCLEOTIDE SEQUENCE [LARGE SCALE GENOMIC DNA]</scope>
    <source>
        <strain evidence="2 3">BN5</strain>
        <plasmid evidence="2 3">pBN2</plasmid>
    </source>
</reference>
<dbReference type="InterPro" id="IPR036388">
    <property type="entry name" value="WH-like_DNA-bd_sf"/>
</dbReference>
<protein>
    <submittedName>
        <fullName evidence="2">Uncharacterized protein</fullName>
    </submittedName>
</protein>
<evidence type="ECO:0000313" key="3">
    <source>
        <dbReference type="Proteomes" id="UP000215158"/>
    </source>
</evidence>
<dbReference type="AlphaFoldDB" id="A0A248VXP8"/>
<keyword evidence="2" id="KW-0614">Plasmid</keyword>
<dbReference type="OrthoDB" id="8881534at2"/>
<dbReference type="Pfam" id="PF21205">
    <property type="entry name" value="Rep3_C"/>
    <property type="match status" value="1"/>
</dbReference>
<evidence type="ECO:0000256" key="1">
    <source>
        <dbReference type="SAM" id="MobiDB-lite"/>
    </source>
</evidence>
<dbReference type="KEGG" id="parb:CJU94_36890"/>
<accession>A0A248VXP8</accession>
<dbReference type="SUPFAM" id="SSF46785">
    <property type="entry name" value="Winged helix' DNA-binding domain"/>
    <property type="match status" value="1"/>
</dbReference>
<feature type="region of interest" description="Disordered" evidence="1">
    <location>
        <begin position="29"/>
        <end position="51"/>
    </location>
</feature>